<dbReference type="AlphaFoldDB" id="A0A8T0I9M6"/>
<feature type="transmembrane region" description="Helical" evidence="1">
    <location>
        <begin position="265"/>
        <end position="296"/>
    </location>
</feature>
<feature type="transmembrane region" description="Helical" evidence="1">
    <location>
        <begin position="34"/>
        <end position="55"/>
    </location>
</feature>
<dbReference type="PANTHER" id="PTHR33133">
    <property type="entry name" value="OS08G0107100 PROTEIN-RELATED"/>
    <property type="match status" value="1"/>
</dbReference>
<comment type="caution">
    <text evidence="2">The sequence shown here is derived from an EMBL/GenBank/DDBJ whole genome shotgun (WGS) entry which is preliminary data.</text>
</comment>
<evidence type="ECO:0000313" key="2">
    <source>
        <dbReference type="EMBL" id="KAG0580072.1"/>
    </source>
</evidence>
<accession>A0A8T0I9M6</accession>
<evidence type="ECO:0000313" key="3">
    <source>
        <dbReference type="Proteomes" id="UP000822688"/>
    </source>
</evidence>
<organism evidence="2 3">
    <name type="scientific">Ceratodon purpureus</name>
    <name type="common">Fire moss</name>
    <name type="synonym">Dicranum purpureum</name>
    <dbReference type="NCBI Taxonomy" id="3225"/>
    <lineage>
        <taxon>Eukaryota</taxon>
        <taxon>Viridiplantae</taxon>
        <taxon>Streptophyta</taxon>
        <taxon>Embryophyta</taxon>
        <taxon>Bryophyta</taxon>
        <taxon>Bryophytina</taxon>
        <taxon>Bryopsida</taxon>
        <taxon>Dicranidae</taxon>
        <taxon>Pseudoditrichales</taxon>
        <taxon>Ditrichaceae</taxon>
        <taxon>Ceratodon</taxon>
    </lineage>
</organism>
<feature type="transmembrane region" description="Helical" evidence="1">
    <location>
        <begin position="87"/>
        <end position="111"/>
    </location>
</feature>
<reference evidence="2" key="1">
    <citation type="submission" date="2020-06" db="EMBL/GenBank/DDBJ databases">
        <title>WGS assembly of Ceratodon purpureus strain R40.</title>
        <authorList>
            <person name="Carey S.B."/>
            <person name="Jenkins J."/>
            <person name="Shu S."/>
            <person name="Lovell J.T."/>
            <person name="Sreedasyam A."/>
            <person name="Maumus F."/>
            <person name="Tiley G.P."/>
            <person name="Fernandez-Pozo N."/>
            <person name="Barry K."/>
            <person name="Chen C."/>
            <person name="Wang M."/>
            <person name="Lipzen A."/>
            <person name="Daum C."/>
            <person name="Saski C.A."/>
            <person name="Payton A.C."/>
            <person name="Mcbreen J.C."/>
            <person name="Conrad R.E."/>
            <person name="Kollar L.M."/>
            <person name="Olsson S."/>
            <person name="Huttunen S."/>
            <person name="Landis J.B."/>
            <person name="Wickett N.J."/>
            <person name="Johnson M.G."/>
            <person name="Rensing S.A."/>
            <person name="Grimwood J."/>
            <person name="Schmutz J."/>
            <person name="Mcdaniel S.F."/>
        </authorList>
    </citation>
    <scope>NUCLEOTIDE SEQUENCE</scope>
    <source>
        <strain evidence="2">R40</strain>
    </source>
</reference>
<feature type="transmembrane region" description="Helical" evidence="1">
    <location>
        <begin position="186"/>
        <end position="213"/>
    </location>
</feature>
<gene>
    <name evidence="2" type="ORF">KC19_4G144800</name>
</gene>
<proteinExistence type="predicted"/>
<evidence type="ECO:0000256" key="1">
    <source>
        <dbReference type="SAM" id="Phobius"/>
    </source>
</evidence>
<keyword evidence="1" id="KW-1133">Transmembrane helix</keyword>
<sequence>MGMRPESMERWGIVGIFKEAATLLRKHYRLFMPFFLAFHLPASFLAVFQNVFLVASGPPFHHTNFVNGAYSTAHRAEVDTDNQPSFVLSYTFLLLIFIFSTFAVAAFAYIVEYVYSKVDTASDDDSITKKVLKLLPHAFLRMFVTQIWITLVLVLLVIACAIFAAILSAILSALVGGTSGPTPAFYVFFFLPMVIGTVAVMVMFALAQFVAVLEKEKYGRLALKQSTMYARGRAGTIFGIVLFGEIIGFSIVFPAQAVANAGLSLWIKIIVASILSILFSVVSAYVGLVGIVMYFVCKSNSEAVLPEFQRGSNIPAVENPYKPVVYGTSQPETVGVP</sequence>
<feature type="transmembrane region" description="Helical" evidence="1">
    <location>
        <begin position="234"/>
        <end position="253"/>
    </location>
</feature>
<dbReference type="Proteomes" id="UP000822688">
    <property type="component" value="Chromosome 4"/>
</dbReference>
<keyword evidence="3" id="KW-1185">Reference proteome</keyword>
<name>A0A8T0I9M6_CERPU</name>
<protein>
    <submittedName>
        <fullName evidence="2">Uncharacterized protein</fullName>
    </submittedName>
</protein>
<feature type="transmembrane region" description="Helical" evidence="1">
    <location>
        <begin position="147"/>
        <end position="174"/>
    </location>
</feature>
<dbReference type="EMBL" id="CM026424">
    <property type="protein sequence ID" value="KAG0580072.1"/>
    <property type="molecule type" value="Genomic_DNA"/>
</dbReference>
<keyword evidence="1" id="KW-0812">Transmembrane</keyword>
<keyword evidence="1" id="KW-0472">Membrane</keyword>
<dbReference type="PANTHER" id="PTHR33133:SF1">
    <property type="entry name" value="EXPRESSED PROTEIN-RELATED"/>
    <property type="match status" value="1"/>
</dbReference>